<evidence type="ECO:0000313" key="1">
    <source>
        <dbReference type="EMBL" id="KAJ8688369.1"/>
    </source>
</evidence>
<reference evidence="1" key="1">
    <citation type="submission" date="2023-04" db="EMBL/GenBank/DDBJ databases">
        <title>A chromosome-level genome assembly of the parasitoid wasp Eretmocerus hayati.</title>
        <authorList>
            <person name="Zhong Y."/>
            <person name="Liu S."/>
            <person name="Liu Y."/>
        </authorList>
    </citation>
    <scope>NUCLEOTIDE SEQUENCE</scope>
    <source>
        <strain evidence="1">ZJU_SS_LIU_2023</strain>
    </source>
</reference>
<keyword evidence="2" id="KW-1185">Reference proteome</keyword>
<comment type="caution">
    <text evidence="1">The sequence shown here is derived from an EMBL/GenBank/DDBJ whole genome shotgun (WGS) entry which is preliminary data.</text>
</comment>
<evidence type="ECO:0000313" key="2">
    <source>
        <dbReference type="Proteomes" id="UP001239111"/>
    </source>
</evidence>
<accession>A0ACC2Q0H2</accession>
<organism evidence="1 2">
    <name type="scientific">Eretmocerus hayati</name>
    <dbReference type="NCBI Taxonomy" id="131215"/>
    <lineage>
        <taxon>Eukaryota</taxon>
        <taxon>Metazoa</taxon>
        <taxon>Ecdysozoa</taxon>
        <taxon>Arthropoda</taxon>
        <taxon>Hexapoda</taxon>
        <taxon>Insecta</taxon>
        <taxon>Pterygota</taxon>
        <taxon>Neoptera</taxon>
        <taxon>Endopterygota</taxon>
        <taxon>Hymenoptera</taxon>
        <taxon>Apocrita</taxon>
        <taxon>Proctotrupomorpha</taxon>
        <taxon>Chalcidoidea</taxon>
        <taxon>Aphelinidae</taxon>
        <taxon>Aphelininae</taxon>
        <taxon>Eretmocerus</taxon>
    </lineage>
</organism>
<gene>
    <name evidence="1" type="ORF">QAD02_024164</name>
</gene>
<sequence>MPWPLTAKNSGLLYSLLRIHSLPFKRVQRRSGKATYETSKEVAYQTGNEYGSALEETVEEKYKNIAHNDGKNSEIVSNDLEGNENVKVSVKEDSRENVITRHGRKTRKPDRLPYS</sequence>
<dbReference type="EMBL" id="CM056741">
    <property type="protein sequence ID" value="KAJ8688369.1"/>
    <property type="molecule type" value="Genomic_DNA"/>
</dbReference>
<dbReference type="Proteomes" id="UP001239111">
    <property type="component" value="Chromosome 1"/>
</dbReference>
<proteinExistence type="predicted"/>
<protein>
    <submittedName>
        <fullName evidence="1">Uncharacterized protein</fullName>
    </submittedName>
</protein>
<name>A0ACC2Q0H2_9HYME</name>